<evidence type="ECO:0000313" key="3">
    <source>
        <dbReference type="Proteomes" id="UP001209878"/>
    </source>
</evidence>
<feature type="region of interest" description="Disordered" evidence="1">
    <location>
        <begin position="1"/>
        <end position="35"/>
    </location>
</feature>
<sequence length="141" mass="14873">MDSNPSSPRHGSAGQAPSGDGCRRAPSERPPWGCNRNLEKAFKEAQASGVGDNCRRPPSERPPWGCNRVLEKAMMDTMQSQSAPMWPGCRLAGGYGCGMGYGGGYGCGMGYGGGYGCRWGGRAGWGGYPGACPYGCGYRRF</sequence>
<comment type="caution">
    <text evidence="2">The sequence shown here is derived from an EMBL/GenBank/DDBJ whole genome shotgun (WGS) entry which is preliminary data.</text>
</comment>
<dbReference type="Proteomes" id="UP001209878">
    <property type="component" value="Unassembled WGS sequence"/>
</dbReference>
<keyword evidence="3" id="KW-1185">Reference proteome</keyword>
<proteinExistence type="predicted"/>
<evidence type="ECO:0000256" key="1">
    <source>
        <dbReference type="SAM" id="MobiDB-lite"/>
    </source>
</evidence>
<dbReference type="AlphaFoldDB" id="A0AAD9KY15"/>
<gene>
    <name evidence="2" type="ORF">NP493_525g06000</name>
</gene>
<reference evidence="2" key="1">
    <citation type="journal article" date="2023" name="Mol. Biol. Evol.">
        <title>Third-Generation Sequencing Reveals the Adaptive Role of the Epigenome in Three Deep-Sea Polychaetes.</title>
        <authorList>
            <person name="Perez M."/>
            <person name="Aroh O."/>
            <person name="Sun Y."/>
            <person name="Lan Y."/>
            <person name="Juniper S.K."/>
            <person name="Young C.R."/>
            <person name="Angers B."/>
            <person name="Qian P.Y."/>
        </authorList>
    </citation>
    <scope>NUCLEOTIDE SEQUENCE</scope>
    <source>
        <strain evidence="2">R07B-5</strain>
    </source>
</reference>
<evidence type="ECO:0000313" key="2">
    <source>
        <dbReference type="EMBL" id="KAK2178903.1"/>
    </source>
</evidence>
<dbReference type="EMBL" id="JAODUO010000525">
    <property type="protein sequence ID" value="KAK2178903.1"/>
    <property type="molecule type" value="Genomic_DNA"/>
</dbReference>
<organism evidence="2 3">
    <name type="scientific">Ridgeia piscesae</name>
    <name type="common">Tubeworm</name>
    <dbReference type="NCBI Taxonomy" id="27915"/>
    <lineage>
        <taxon>Eukaryota</taxon>
        <taxon>Metazoa</taxon>
        <taxon>Spiralia</taxon>
        <taxon>Lophotrochozoa</taxon>
        <taxon>Annelida</taxon>
        <taxon>Polychaeta</taxon>
        <taxon>Sedentaria</taxon>
        <taxon>Canalipalpata</taxon>
        <taxon>Sabellida</taxon>
        <taxon>Siboglinidae</taxon>
        <taxon>Ridgeia</taxon>
    </lineage>
</organism>
<accession>A0AAD9KY15</accession>
<protein>
    <submittedName>
        <fullName evidence="2">Uncharacterized protein</fullName>
    </submittedName>
</protein>
<name>A0AAD9KY15_RIDPI</name>